<feature type="transmembrane region" description="Helical" evidence="1">
    <location>
        <begin position="113"/>
        <end position="138"/>
    </location>
</feature>
<reference evidence="2 3" key="1">
    <citation type="submission" date="2016-06" db="EMBL/GenBank/DDBJ databases">
        <title>Acetobacter pasteurianus NBRC 3188 whole genome sequencing project.</title>
        <authorList>
            <person name="Matsutani M."/>
            <person name="Shiwa Y."/>
            <person name="Okamoto-Kainuma A."/>
            <person name="Ishikawa M."/>
            <person name="Koizumi Y."/>
            <person name="Yoshikawa H."/>
            <person name="Yakushi T."/>
            <person name="Matsushita K."/>
        </authorList>
    </citation>
    <scope>NUCLEOTIDE SEQUENCE [LARGE SCALE GENOMIC DNA]</scope>
    <source>
        <strain evidence="2 3">NBRC 3188</strain>
    </source>
</reference>
<name>A0A401WQJ7_ACEPA</name>
<organism evidence="2 3">
    <name type="scientific">Acetobacter pasteurianus NBRC 3188</name>
    <dbReference type="NCBI Taxonomy" id="1226663"/>
    <lineage>
        <taxon>Bacteria</taxon>
        <taxon>Pseudomonadati</taxon>
        <taxon>Pseudomonadota</taxon>
        <taxon>Alphaproteobacteria</taxon>
        <taxon>Acetobacterales</taxon>
        <taxon>Acetobacteraceae</taxon>
        <taxon>Acetobacter</taxon>
    </lineage>
</organism>
<keyword evidence="1" id="KW-0812">Transmembrane</keyword>
<sequence>MTEFYKMTRNCLKCEKSAWRTLHVLADIHARSLTMCGIHSLPCRRRYKHVVWPNGWNRMPMKSRAGDHIHITLLHSQFPHRVFNTCPNTLIKHNGLRYHVGIRKSFKLRCRRWLVRTGGHVPSAIAGFFVILISAAIWPAGICIKSARTHQAFCKAHIIGLQMLRRPQRCVRDR</sequence>
<dbReference type="EMBL" id="BDES01000002">
    <property type="protein sequence ID" value="GCD51576.1"/>
    <property type="molecule type" value="Genomic_DNA"/>
</dbReference>
<evidence type="ECO:0000256" key="1">
    <source>
        <dbReference type="SAM" id="Phobius"/>
    </source>
</evidence>
<dbReference type="AlphaFoldDB" id="A0A401WQJ7"/>
<comment type="caution">
    <text evidence="2">The sequence shown here is derived from an EMBL/GenBank/DDBJ whole genome shotgun (WGS) entry which is preliminary data.</text>
</comment>
<dbReference type="Proteomes" id="UP000287300">
    <property type="component" value="Unassembled WGS sequence"/>
</dbReference>
<protein>
    <submittedName>
        <fullName evidence="2">Uncharacterized protein</fullName>
    </submittedName>
</protein>
<keyword evidence="1" id="KW-1133">Transmembrane helix</keyword>
<proteinExistence type="predicted"/>
<accession>A0A401WQJ7</accession>
<keyword evidence="1" id="KW-0472">Membrane</keyword>
<evidence type="ECO:0000313" key="3">
    <source>
        <dbReference type="Proteomes" id="UP000287300"/>
    </source>
</evidence>
<gene>
    <name evidence="2" type="ORF">NBRC3188_0273</name>
</gene>
<evidence type="ECO:0000313" key="2">
    <source>
        <dbReference type="EMBL" id="GCD51576.1"/>
    </source>
</evidence>